<name>A0A1H4FNX3_9SPHI</name>
<dbReference type="EMBL" id="FNRA01000008">
    <property type="protein sequence ID" value="SEA99059.1"/>
    <property type="molecule type" value="Genomic_DNA"/>
</dbReference>
<proteinExistence type="predicted"/>
<reference evidence="1 2" key="1">
    <citation type="submission" date="2016-10" db="EMBL/GenBank/DDBJ databases">
        <authorList>
            <person name="de Groot N.N."/>
        </authorList>
    </citation>
    <scope>NUCLEOTIDE SEQUENCE [LARGE SCALE GENOMIC DNA]</scope>
    <source>
        <strain evidence="1 2">DSM 19033</strain>
    </source>
</reference>
<evidence type="ECO:0000313" key="2">
    <source>
        <dbReference type="Proteomes" id="UP000198850"/>
    </source>
</evidence>
<dbReference type="RefSeq" id="WP_139298326.1">
    <property type="nucleotide sequence ID" value="NZ_FNRA01000008.1"/>
</dbReference>
<dbReference type="Proteomes" id="UP000198850">
    <property type="component" value="Unassembled WGS sequence"/>
</dbReference>
<dbReference type="Pfam" id="PF19781">
    <property type="entry name" value="DUF6266"/>
    <property type="match status" value="1"/>
</dbReference>
<keyword evidence="2" id="KW-1185">Reference proteome</keyword>
<protein>
    <submittedName>
        <fullName evidence="1">Uncharacterized protein</fullName>
    </submittedName>
</protein>
<accession>A0A1H4FNX3</accession>
<evidence type="ECO:0000313" key="1">
    <source>
        <dbReference type="EMBL" id="SEA99059.1"/>
    </source>
</evidence>
<dbReference type="AlphaFoldDB" id="A0A1H4FNX3"/>
<dbReference type="OrthoDB" id="665435at2"/>
<sequence length="217" mass="24539">MAHYRPGAAGEFNGRVGQTVMCRWRHLKIGRSRPRKTAKKPNVNQLKQRSRLGLISRFLSPFSKVVAVGFYSRRSKMTGMNTAVKSNIHLAVVGSYPELTIDESQVQLSKGSLDHVYDPYLLKKEDGMISVEWINPSRLKLGVEENDSVHLCFFSSALRRRQMKYLDCIAIRRDGRVDVTPDLSVFRGIVHGWMFLVSSDGKRVSDSKYLGHVEVGA</sequence>
<dbReference type="InterPro" id="IPR046233">
    <property type="entry name" value="DUF6266"/>
</dbReference>
<gene>
    <name evidence="1" type="ORF">SAMN05443550_10843</name>
</gene>
<dbReference type="STRING" id="425514.SAMN05443550_10843"/>
<organism evidence="1 2">
    <name type="scientific">Pedobacter hartonius</name>
    <dbReference type="NCBI Taxonomy" id="425514"/>
    <lineage>
        <taxon>Bacteria</taxon>
        <taxon>Pseudomonadati</taxon>
        <taxon>Bacteroidota</taxon>
        <taxon>Sphingobacteriia</taxon>
        <taxon>Sphingobacteriales</taxon>
        <taxon>Sphingobacteriaceae</taxon>
        <taxon>Pedobacter</taxon>
    </lineage>
</organism>